<dbReference type="GO" id="GO:0016787">
    <property type="term" value="F:hydrolase activity"/>
    <property type="evidence" value="ECO:0007669"/>
    <property type="project" value="UniProtKB-KW"/>
</dbReference>
<dbReference type="AlphaFoldDB" id="A0A318JW19"/>
<comment type="caution">
    <text evidence="1">The sequence shown here is derived from an EMBL/GenBank/DDBJ whole genome shotgun (WGS) entry which is preliminary data.</text>
</comment>
<proteinExistence type="predicted"/>
<dbReference type="Proteomes" id="UP000247569">
    <property type="component" value="Unassembled WGS sequence"/>
</dbReference>
<keyword evidence="1" id="KW-0378">Hydrolase</keyword>
<dbReference type="InterPro" id="IPR023214">
    <property type="entry name" value="HAD_sf"/>
</dbReference>
<dbReference type="Gene3D" id="3.40.50.1000">
    <property type="entry name" value="HAD superfamily/HAD-like"/>
    <property type="match status" value="1"/>
</dbReference>
<dbReference type="SFLD" id="SFLDG01129">
    <property type="entry name" value="C1.5:_HAD__Beta-PGM__Phosphata"/>
    <property type="match status" value="1"/>
</dbReference>
<dbReference type="InterPro" id="IPR036412">
    <property type="entry name" value="HAD-like_sf"/>
</dbReference>
<organism evidence="1 2">
    <name type="scientific">Nocardia tenerifensis</name>
    <dbReference type="NCBI Taxonomy" id="228006"/>
    <lineage>
        <taxon>Bacteria</taxon>
        <taxon>Bacillati</taxon>
        <taxon>Actinomycetota</taxon>
        <taxon>Actinomycetes</taxon>
        <taxon>Mycobacteriales</taxon>
        <taxon>Nocardiaceae</taxon>
        <taxon>Nocardia</taxon>
    </lineage>
</organism>
<name>A0A318JW19_9NOCA</name>
<dbReference type="NCBIfam" id="TIGR01509">
    <property type="entry name" value="HAD-SF-IA-v3"/>
    <property type="match status" value="1"/>
</dbReference>
<dbReference type="RefSeq" id="WP_040734458.1">
    <property type="nucleotide sequence ID" value="NZ_QJKF01000013.1"/>
</dbReference>
<dbReference type="EMBL" id="QJKF01000013">
    <property type="protein sequence ID" value="PXX58689.1"/>
    <property type="molecule type" value="Genomic_DNA"/>
</dbReference>
<dbReference type="InterPro" id="IPR023198">
    <property type="entry name" value="PGP-like_dom2"/>
</dbReference>
<dbReference type="SUPFAM" id="SSF56784">
    <property type="entry name" value="HAD-like"/>
    <property type="match status" value="1"/>
</dbReference>
<dbReference type="Gene3D" id="1.10.150.240">
    <property type="entry name" value="Putative phosphatase, domain 2"/>
    <property type="match status" value="1"/>
</dbReference>
<gene>
    <name evidence="1" type="ORF">DFR70_11324</name>
</gene>
<dbReference type="OrthoDB" id="9812856at2"/>
<accession>A0A318JW19</accession>
<evidence type="ECO:0000313" key="2">
    <source>
        <dbReference type="Proteomes" id="UP000247569"/>
    </source>
</evidence>
<dbReference type="InterPro" id="IPR041492">
    <property type="entry name" value="HAD_2"/>
</dbReference>
<keyword evidence="2" id="KW-1185">Reference proteome</keyword>
<dbReference type="PANTHER" id="PTHR18901:SF38">
    <property type="entry name" value="PSEUDOURIDINE-5'-PHOSPHATASE"/>
    <property type="match status" value="1"/>
</dbReference>
<dbReference type="SFLD" id="SFLDG01135">
    <property type="entry name" value="C1.5.6:_HAD__Beta-PGM__Phospha"/>
    <property type="match status" value="1"/>
</dbReference>
<protein>
    <submittedName>
        <fullName evidence="1">HAD superfamily hydrolase (TIGR01509 family)</fullName>
    </submittedName>
</protein>
<dbReference type="SFLD" id="SFLDS00003">
    <property type="entry name" value="Haloacid_Dehalogenase"/>
    <property type="match status" value="1"/>
</dbReference>
<sequence>MNAESPVRAVVFDMDGLLIDSESLAMESLVSAGAELGYEMPIDFCRSMIGVPADRCRTLAAAAYGRGFPLDEYFDLHDEHLRRLVDGGRLATKPGAVALLDALDAQGVPKAIATSSSRERADHHLELAGLAGRFDAVVTRQDVTKGKPDPEPYLKAMAALGGEAETTLALEDSTNGLRAACAAGLRCILVPDLVQPTEESRRLAHRLYPDLHRVIEYLAAANAPSPAPTA</sequence>
<dbReference type="PANTHER" id="PTHR18901">
    <property type="entry name" value="2-DEOXYGLUCOSE-6-PHOSPHATE PHOSPHATASE 2"/>
    <property type="match status" value="1"/>
</dbReference>
<dbReference type="Pfam" id="PF13419">
    <property type="entry name" value="HAD_2"/>
    <property type="match status" value="1"/>
</dbReference>
<dbReference type="InterPro" id="IPR006439">
    <property type="entry name" value="HAD-SF_hydro_IA"/>
</dbReference>
<dbReference type="PRINTS" id="PR00413">
    <property type="entry name" value="HADHALOGNASE"/>
</dbReference>
<evidence type="ECO:0000313" key="1">
    <source>
        <dbReference type="EMBL" id="PXX58689.1"/>
    </source>
</evidence>
<reference evidence="1 2" key="1">
    <citation type="submission" date="2018-05" db="EMBL/GenBank/DDBJ databases">
        <title>Genomic Encyclopedia of Type Strains, Phase IV (KMG-IV): sequencing the most valuable type-strain genomes for metagenomic binning, comparative biology and taxonomic classification.</title>
        <authorList>
            <person name="Goeker M."/>
        </authorList>
    </citation>
    <scope>NUCLEOTIDE SEQUENCE [LARGE SCALE GENOMIC DNA]</scope>
    <source>
        <strain evidence="1 2">DSM 44704</strain>
    </source>
</reference>